<dbReference type="Pfam" id="PF00234">
    <property type="entry name" value="Tryp_alpha_amyl"/>
    <property type="match status" value="1"/>
</dbReference>
<dbReference type="EMBL" id="JAGGNH010000001">
    <property type="protein sequence ID" value="KAJ0989833.1"/>
    <property type="molecule type" value="Genomic_DNA"/>
</dbReference>
<dbReference type="GO" id="GO:0008289">
    <property type="term" value="F:lipid binding"/>
    <property type="evidence" value="ECO:0007669"/>
    <property type="project" value="UniProtKB-KW"/>
</dbReference>
<dbReference type="Gene3D" id="1.10.110.10">
    <property type="entry name" value="Plant lipid-transfer and hydrophobic proteins"/>
    <property type="match status" value="1"/>
</dbReference>
<dbReference type="SMART" id="SM00499">
    <property type="entry name" value="AAI"/>
    <property type="match status" value="1"/>
</dbReference>
<dbReference type="InterPro" id="IPR016140">
    <property type="entry name" value="Bifunc_inhib/LTP/seed_store"/>
</dbReference>
<dbReference type="AlphaFoldDB" id="A0A9D5DDD1"/>
<reference evidence="3" key="2">
    <citation type="journal article" date="2022" name="Hortic Res">
        <title>The genome of Dioscorea zingiberensis sheds light on the biosynthesis, origin and evolution of the medicinally important diosgenin saponins.</title>
        <authorList>
            <person name="Li Y."/>
            <person name="Tan C."/>
            <person name="Li Z."/>
            <person name="Guo J."/>
            <person name="Li S."/>
            <person name="Chen X."/>
            <person name="Wang C."/>
            <person name="Dai X."/>
            <person name="Yang H."/>
            <person name="Song W."/>
            <person name="Hou L."/>
            <person name="Xu J."/>
            <person name="Tong Z."/>
            <person name="Xu A."/>
            <person name="Yuan X."/>
            <person name="Wang W."/>
            <person name="Yang Q."/>
            <person name="Chen L."/>
            <person name="Sun Z."/>
            <person name="Wang K."/>
            <person name="Pan B."/>
            <person name="Chen J."/>
            <person name="Bao Y."/>
            <person name="Liu F."/>
            <person name="Qi X."/>
            <person name="Gang D.R."/>
            <person name="Wen J."/>
            <person name="Li J."/>
        </authorList>
    </citation>
    <scope>NUCLEOTIDE SEQUENCE</scope>
    <source>
        <strain evidence="3">Dzin_1.0</strain>
    </source>
</reference>
<protein>
    <recommendedName>
        <fullName evidence="1">Non-specific lipid-transfer protein</fullName>
    </recommendedName>
</protein>
<evidence type="ECO:0000313" key="3">
    <source>
        <dbReference type="EMBL" id="KAJ0989833.1"/>
    </source>
</evidence>
<dbReference type="InterPro" id="IPR000528">
    <property type="entry name" value="Plant_nsLTP"/>
</dbReference>
<feature type="domain" description="Bifunctional inhibitor/plant lipid transfer protein/seed storage helical" evidence="2">
    <location>
        <begin position="3"/>
        <end position="88"/>
    </location>
</feature>
<dbReference type="OrthoDB" id="1876592at2759"/>
<keyword evidence="4" id="KW-1185">Reference proteome</keyword>
<reference evidence="3" key="1">
    <citation type="submission" date="2021-03" db="EMBL/GenBank/DDBJ databases">
        <authorList>
            <person name="Li Z."/>
            <person name="Yang C."/>
        </authorList>
    </citation>
    <scope>NUCLEOTIDE SEQUENCE</scope>
    <source>
        <strain evidence="3">Dzin_1.0</strain>
        <tissue evidence="3">Leaf</tissue>
    </source>
</reference>
<organism evidence="3 4">
    <name type="scientific">Dioscorea zingiberensis</name>
    <dbReference type="NCBI Taxonomy" id="325984"/>
    <lineage>
        <taxon>Eukaryota</taxon>
        <taxon>Viridiplantae</taxon>
        <taxon>Streptophyta</taxon>
        <taxon>Embryophyta</taxon>
        <taxon>Tracheophyta</taxon>
        <taxon>Spermatophyta</taxon>
        <taxon>Magnoliopsida</taxon>
        <taxon>Liliopsida</taxon>
        <taxon>Dioscoreales</taxon>
        <taxon>Dioscoreaceae</taxon>
        <taxon>Dioscorea</taxon>
    </lineage>
</organism>
<dbReference type="SUPFAM" id="SSF47699">
    <property type="entry name" value="Bifunctional inhibitor/lipid-transfer protein/seed storage 2S albumin"/>
    <property type="match status" value="1"/>
</dbReference>
<evidence type="ECO:0000313" key="4">
    <source>
        <dbReference type="Proteomes" id="UP001085076"/>
    </source>
</evidence>
<comment type="caution">
    <text evidence="3">The sequence shown here is derived from an EMBL/GenBank/DDBJ whole genome shotgun (WGS) entry which is preliminary data.</text>
</comment>
<dbReference type="InterPro" id="IPR036312">
    <property type="entry name" value="Bifun_inhib/LTP/seed_sf"/>
</dbReference>
<dbReference type="CDD" id="cd01960">
    <property type="entry name" value="nsLTP1"/>
    <property type="match status" value="1"/>
</dbReference>
<keyword evidence="1" id="KW-0813">Transport</keyword>
<comment type="function">
    <text evidence="1">Plant non-specific lipid-transfer proteins transfer phospholipids as well as galactolipids across membranes. May play a role in wax or cutin deposition in the cell walls of expanding epidermal cells and certain secretory tissues.</text>
</comment>
<keyword evidence="1" id="KW-0446">Lipid-binding</keyword>
<accession>A0A9D5DDD1</accession>
<name>A0A9D5DDD1_9LILI</name>
<dbReference type="Proteomes" id="UP001085076">
    <property type="component" value="Miscellaneous, Linkage group lg01"/>
</dbReference>
<dbReference type="GO" id="GO:0006869">
    <property type="term" value="P:lipid transport"/>
    <property type="evidence" value="ECO:0007669"/>
    <property type="project" value="InterPro"/>
</dbReference>
<proteinExistence type="inferred from homology"/>
<comment type="similarity">
    <text evidence="1">Belongs to the plant LTP family.</text>
</comment>
<dbReference type="PROSITE" id="PS00597">
    <property type="entry name" value="PLANT_LTP"/>
    <property type="match status" value="1"/>
</dbReference>
<evidence type="ECO:0000256" key="1">
    <source>
        <dbReference type="RuleBase" id="RU000628"/>
    </source>
</evidence>
<sequence length="92" mass="9668">MSCGDAVDALIPCGSYLVGEGAEDPSAQCCASARGLNKMATTLATRRQLCECLKETGPSFGVVPKRAKHLPPFCKLKLDIPVSPNVNCTAIM</sequence>
<dbReference type="PRINTS" id="PR00382">
    <property type="entry name" value="LIPIDTRNSFER"/>
</dbReference>
<gene>
    <name evidence="3" type="ORF">J5N97_008189</name>
</gene>
<dbReference type="PANTHER" id="PTHR33076">
    <property type="entry name" value="NON-SPECIFIC LIPID-TRANSFER PROTEIN 2-RELATED"/>
    <property type="match status" value="1"/>
</dbReference>
<evidence type="ECO:0000259" key="2">
    <source>
        <dbReference type="SMART" id="SM00499"/>
    </source>
</evidence>